<dbReference type="PROSITE" id="PS00435">
    <property type="entry name" value="PEROXIDASE_1"/>
    <property type="match status" value="1"/>
</dbReference>
<evidence type="ECO:0000256" key="2">
    <source>
        <dbReference type="ARBA" id="ARBA00002322"/>
    </source>
</evidence>
<feature type="domain" description="Plant heme peroxidase family profile" evidence="12">
    <location>
        <begin position="20"/>
        <end position="291"/>
    </location>
</feature>
<dbReference type="PANTHER" id="PTHR31388:SF144">
    <property type="entry name" value="PEROXIDASE 67-RELATED"/>
    <property type="match status" value="1"/>
</dbReference>
<dbReference type="Gene3D" id="1.10.420.10">
    <property type="entry name" value="Peroxidase, domain 2"/>
    <property type="match status" value="1"/>
</dbReference>
<keyword evidence="11" id="KW-0964">Secreted</keyword>
<evidence type="ECO:0000313" key="13">
    <source>
        <dbReference type="EMBL" id="KAH0937441.1"/>
    </source>
</evidence>
<evidence type="ECO:0000256" key="8">
    <source>
        <dbReference type="ARBA" id="ARBA00023002"/>
    </source>
</evidence>
<dbReference type="Gene3D" id="1.10.520.10">
    <property type="match status" value="2"/>
</dbReference>
<comment type="caution">
    <text evidence="13">The sequence shown here is derived from an EMBL/GenBank/DDBJ whole genome shotgun (WGS) entry which is preliminary data.</text>
</comment>
<evidence type="ECO:0000256" key="1">
    <source>
        <dbReference type="ARBA" id="ARBA00000189"/>
    </source>
</evidence>
<dbReference type="Proteomes" id="UP000824890">
    <property type="component" value="Unassembled WGS sequence"/>
</dbReference>
<dbReference type="PRINTS" id="PR00458">
    <property type="entry name" value="PEROXIDASE"/>
</dbReference>
<evidence type="ECO:0000256" key="7">
    <source>
        <dbReference type="ARBA" id="ARBA00022723"/>
    </source>
</evidence>
<keyword evidence="11" id="KW-0106">Calcium</keyword>
<dbReference type="EC" id="1.11.1.7" evidence="4 11"/>
<name>A0ABQ8E721_BRANA</name>
<dbReference type="PROSITE" id="PS50873">
    <property type="entry name" value="PEROXIDASE_4"/>
    <property type="match status" value="1"/>
</dbReference>
<protein>
    <recommendedName>
        <fullName evidence="4 11">Peroxidase</fullName>
        <ecNumber evidence="4 11">1.11.1.7</ecNumber>
    </recommendedName>
</protein>
<comment type="cofactor">
    <cofactor evidence="11">
        <name>heme b</name>
        <dbReference type="ChEBI" id="CHEBI:60344"/>
    </cofactor>
    <text evidence="11">Binds 1 heme b (iron(II)-protoporphyrin IX) group per subunit.</text>
</comment>
<keyword evidence="10" id="KW-1015">Disulfide bond</keyword>
<evidence type="ECO:0000256" key="5">
    <source>
        <dbReference type="ARBA" id="ARBA00022559"/>
    </source>
</evidence>
<evidence type="ECO:0000256" key="10">
    <source>
        <dbReference type="ARBA" id="ARBA00023157"/>
    </source>
</evidence>
<evidence type="ECO:0000256" key="9">
    <source>
        <dbReference type="ARBA" id="ARBA00023004"/>
    </source>
</evidence>
<feature type="signal peptide" evidence="11">
    <location>
        <begin position="1"/>
        <end position="19"/>
    </location>
</feature>
<comment type="similarity">
    <text evidence="11">Belongs to the peroxidase family. Classical plant (class III) peroxidase subfamily.</text>
</comment>
<dbReference type="InterPro" id="IPR019793">
    <property type="entry name" value="Peroxidases_heam-ligand_BS"/>
</dbReference>
<reference evidence="13 14" key="1">
    <citation type="submission" date="2021-05" db="EMBL/GenBank/DDBJ databases">
        <title>Genome Assembly of Synthetic Allotetraploid Brassica napus Reveals Homoeologous Exchanges between Subgenomes.</title>
        <authorList>
            <person name="Davis J.T."/>
        </authorList>
    </citation>
    <scope>NUCLEOTIDE SEQUENCE [LARGE SCALE GENOMIC DNA]</scope>
    <source>
        <strain evidence="14">cv. Da-Ae</strain>
        <tissue evidence="13">Seedling</tissue>
    </source>
</reference>
<feature type="chain" id="PRO_5044950078" description="Peroxidase" evidence="11">
    <location>
        <begin position="20"/>
        <end position="291"/>
    </location>
</feature>
<sequence>MKRVLFMMILMIMGTQTQAQLSSDFYAESCPSLFPAVRRVMQRAVAKERRMAASLLRLFFHDCFVNGCDGSILLDDTSSFRGEKTAGPNNNSVRGFEVIDKIKSRLGGPRWSVKLGRRDSKKAGFSAANSGVIPSPFSTLKNLINRFKAQGLSVRDMVALSGAHTIGQANCLTFRNRIYNESNIDLSFALSRRKNCPATSGSGDNKKAPLDIGSPTRFDHSYYNQLLDKKGLLTSDQVLFNGGSTDSLVGTYSRSLNTFYRDFVRAMIKMGDIKPLTGSHGQIRRNCRRPN</sequence>
<organism evidence="13 14">
    <name type="scientific">Brassica napus</name>
    <name type="common">Rape</name>
    <dbReference type="NCBI Taxonomy" id="3708"/>
    <lineage>
        <taxon>Eukaryota</taxon>
        <taxon>Viridiplantae</taxon>
        <taxon>Streptophyta</taxon>
        <taxon>Embryophyta</taxon>
        <taxon>Tracheophyta</taxon>
        <taxon>Spermatophyta</taxon>
        <taxon>Magnoliopsida</taxon>
        <taxon>eudicotyledons</taxon>
        <taxon>Gunneridae</taxon>
        <taxon>Pentapetalae</taxon>
        <taxon>rosids</taxon>
        <taxon>malvids</taxon>
        <taxon>Brassicales</taxon>
        <taxon>Brassicaceae</taxon>
        <taxon>Brassiceae</taxon>
        <taxon>Brassica</taxon>
    </lineage>
</organism>
<dbReference type="Pfam" id="PF00141">
    <property type="entry name" value="peroxidase"/>
    <property type="match status" value="1"/>
</dbReference>
<evidence type="ECO:0000313" key="14">
    <source>
        <dbReference type="Proteomes" id="UP000824890"/>
    </source>
</evidence>
<gene>
    <name evidence="13" type="ORF">HID58_004902</name>
</gene>
<dbReference type="InterPro" id="IPR002016">
    <property type="entry name" value="Haem_peroxidase"/>
</dbReference>
<evidence type="ECO:0000256" key="6">
    <source>
        <dbReference type="ARBA" id="ARBA00022617"/>
    </source>
</evidence>
<dbReference type="InterPro" id="IPR033905">
    <property type="entry name" value="Secretory_peroxidase"/>
</dbReference>
<evidence type="ECO:0000256" key="4">
    <source>
        <dbReference type="ARBA" id="ARBA00012313"/>
    </source>
</evidence>
<evidence type="ECO:0000259" key="12">
    <source>
        <dbReference type="PROSITE" id="PS50873"/>
    </source>
</evidence>
<dbReference type="PRINTS" id="PR00461">
    <property type="entry name" value="PLPEROXIDASE"/>
</dbReference>
<keyword evidence="8 11" id="KW-0560">Oxidoreductase</keyword>
<keyword evidence="11" id="KW-0732">Signal</keyword>
<comment type="subcellular location">
    <subcellularLocation>
        <location evidence="11">Secreted</location>
    </subcellularLocation>
</comment>
<comment type="similarity">
    <text evidence="3">Belongs to the peroxidase family. Ascorbate peroxidase subfamily.</text>
</comment>
<evidence type="ECO:0000256" key="11">
    <source>
        <dbReference type="RuleBase" id="RU362060"/>
    </source>
</evidence>
<keyword evidence="7 11" id="KW-0479">Metal-binding</keyword>
<comment type="cofactor">
    <cofactor evidence="11">
        <name>Ca(2+)</name>
        <dbReference type="ChEBI" id="CHEBI:29108"/>
    </cofactor>
    <text evidence="11">Binds 2 calcium ions per subunit.</text>
</comment>
<comment type="function">
    <text evidence="2">Removal of H(2)O(2), oxidation of toxic reductants, biosynthesis and degradation of lignin, suberization, auxin catabolism, response to environmental stresses such as wounding, pathogen attack and oxidative stress. These functions might be dependent on each isozyme/isoform in each plant tissue.</text>
</comment>
<dbReference type="InterPro" id="IPR019794">
    <property type="entry name" value="Peroxidases_AS"/>
</dbReference>
<proteinExistence type="inferred from homology"/>
<dbReference type="SUPFAM" id="SSF48113">
    <property type="entry name" value="Heme-dependent peroxidases"/>
    <property type="match status" value="1"/>
</dbReference>
<dbReference type="CDD" id="cd00693">
    <property type="entry name" value="secretory_peroxidase"/>
    <property type="match status" value="1"/>
</dbReference>
<keyword evidence="14" id="KW-1185">Reference proteome</keyword>
<dbReference type="InterPro" id="IPR000823">
    <property type="entry name" value="Peroxidase_pln"/>
</dbReference>
<keyword evidence="11" id="KW-0376">Hydrogen peroxide</keyword>
<dbReference type="PANTHER" id="PTHR31388">
    <property type="entry name" value="PEROXIDASE 72-RELATED"/>
    <property type="match status" value="1"/>
</dbReference>
<dbReference type="PROSITE" id="PS00436">
    <property type="entry name" value="PEROXIDASE_2"/>
    <property type="match status" value="1"/>
</dbReference>
<comment type="catalytic activity">
    <reaction evidence="1 11">
        <text>2 a phenolic donor + H2O2 = 2 a phenolic radical donor + 2 H2O</text>
        <dbReference type="Rhea" id="RHEA:56136"/>
        <dbReference type="ChEBI" id="CHEBI:15377"/>
        <dbReference type="ChEBI" id="CHEBI:16240"/>
        <dbReference type="ChEBI" id="CHEBI:139520"/>
        <dbReference type="ChEBI" id="CHEBI:139521"/>
        <dbReference type="EC" id="1.11.1.7"/>
    </reaction>
</comment>
<keyword evidence="6 11" id="KW-0349">Heme</keyword>
<accession>A0ABQ8E721</accession>
<dbReference type="InterPro" id="IPR010255">
    <property type="entry name" value="Haem_peroxidase_sf"/>
</dbReference>
<dbReference type="EMBL" id="JAGKQM010000002">
    <property type="protein sequence ID" value="KAH0937441.1"/>
    <property type="molecule type" value="Genomic_DNA"/>
</dbReference>
<keyword evidence="9 11" id="KW-0408">Iron</keyword>
<keyword evidence="5 11" id="KW-0575">Peroxidase</keyword>
<evidence type="ECO:0000256" key="3">
    <source>
        <dbReference type="ARBA" id="ARBA00006873"/>
    </source>
</evidence>